<dbReference type="GO" id="GO:0008237">
    <property type="term" value="F:metallopeptidase activity"/>
    <property type="evidence" value="ECO:0007669"/>
    <property type="project" value="UniProtKB-KW"/>
</dbReference>
<dbReference type="NCBIfam" id="TIGR00608">
    <property type="entry name" value="radc"/>
    <property type="match status" value="1"/>
</dbReference>
<evidence type="ECO:0000256" key="1">
    <source>
        <dbReference type="ARBA" id="ARBA00010243"/>
    </source>
</evidence>
<keyword evidence="4" id="KW-0378">Hydrolase</keyword>
<evidence type="ECO:0000256" key="3">
    <source>
        <dbReference type="ARBA" id="ARBA00022723"/>
    </source>
</evidence>
<evidence type="ECO:0000256" key="4">
    <source>
        <dbReference type="ARBA" id="ARBA00022801"/>
    </source>
</evidence>
<feature type="domain" description="MPN" evidence="7">
    <location>
        <begin position="26"/>
        <end position="148"/>
    </location>
</feature>
<dbReference type="RefSeq" id="WP_199757360.1">
    <property type="nucleotide sequence ID" value="NZ_VLKZ01000001.1"/>
</dbReference>
<dbReference type="Pfam" id="PF04002">
    <property type="entry name" value="RadC"/>
    <property type="match status" value="1"/>
</dbReference>
<dbReference type="InterPro" id="IPR001405">
    <property type="entry name" value="UPF0758"/>
</dbReference>
<dbReference type="InterPro" id="IPR037518">
    <property type="entry name" value="MPN"/>
</dbReference>
<evidence type="ECO:0000313" key="8">
    <source>
        <dbReference type="EMBL" id="TWI59646.1"/>
    </source>
</evidence>
<dbReference type="InterPro" id="IPR020891">
    <property type="entry name" value="UPF0758_CS"/>
</dbReference>
<keyword evidence="3" id="KW-0479">Metal-binding</keyword>
<reference evidence="8 9" key="1">
    <citation type="journal article" date="2015" name="Stand. Genomic Sci.">
        <title>Genomic Encyclopedia of Bacterial and Archaeal Type Strains, Phase III: the genomes of soil and plant-associated and newly described type strains.</title>
        <authorList>
            <person name="Whitman W.B."/>
            <person name="Woyke T."/>
            <person name="Klenk H.P."/>
            <person name="Zhou Y."/>
            <person name="Lilburn T.G."/>
            <person name="Beck B.J."/>
            <person name="De Vos P."/>
            <person name="Vandamme P."/>
            <person name="Eisen J.A."/>
            <person name="Garrity G."/>
            <person name="Hugenholtz P."/>
            <person name="Kyrpides N.C."/>
        </authorList>
    </citation>
    <scope>NUCLEOTIDE SEQUENCE [LARGE SCALE GENOMIC DNA]</scope>
    <source>
        <strain evidence="8 9">CGMCC 1.10116</strain>
    </source>
</reference>
<comment type="similarity">
    <text evidence="1">Belongs to the UPF0758 family.</text>
</comment>
<dbReference type="EMBL" id="VLKZ01000001">
    <property type="protein sequence ID" value="TWI59646.1"/>
    <property type="molecule type" value="Genomic_DNA"/>
</dbReference>
<evidence type="ECO:0000256" key="6">
    <source>
        <dbReference type="ARBA" id="ARBA00023049"/>
    </source>
</evidence>
<keyword evidence="9" id="KW-1185">Reference proteome</keyword>
<evidence type="ECO:0000313" key="9">
    <source>
        <dbReference type="Proteomes" id="UP000315711"/>
    </source>
</evidence>
<dbReference type="PANTHER" id="PTHR30471">
    <property type="entry name" value="DNA REPAIR PROTEIN RADC"/>
    <property type="match status" value="1"/>
</dbReference>
<evidence type="ECO:0000256" key="2">
    <source>
        <dbReference type="ARBA" id="ARBA00022670"/>
    </source>
</evidence>
<keyword evidence="5" id="KW-0862">Zinc</keyword>
<dbReference type="Proteomes" id="UP000315711">
    <property type="component" value="Unassembled WGS sequence"/>
</dbReference>
<dbReference type="PROSITE" id="PS01302">
    <property type="entry name" value="UPF0758"/>
    <property type="match status" value="1"/>
</dbReference>
<dbReference type="PROSITE" id="PS50249">
    <property type="entry name" value="MPN"/>
    <property type="match status" value="1"/>
</dbReference>
<dbReference type="CDD" id="cd08071">
    <property type="entry name" value="MPN_DUF2466"/>
    <property type="match status" value="1"/>
</dbReference>
<dbReference type="PANTHER" id="PTHR30471:SF3">
    <property type="entry name" value="UPF0758 PROTEIN YEES-RELATED"/>
    <property type="match status" value="1"/>
</dbReference>
<comment type="caution">
    <text evidence="8">The sequence shown here is derived from an EMBL/GenBank/DDBJ whole genome shotgun (WGS) entry which is preliminary data.</text>
</comment>
<organism evidence="8 9">
    <name type="scientific">Halalkalibacter nanhaiisediminis</name>
    <dbReference type="NCBI Taxonomy" id="688079"/>
    <lineage>
        <taxon>Bacteria</taxon>
        <taxon>Bacillati</taxon>
        <taxon>Bacillota</taxon>
        <taxon>Bacilli</taxon>
        <taxon>Bacillales</taxon>
        <taxon>Bacillaceae</taxon>
        <taxon>Halalkalibacter</taxon>
    </lineage>
</organism>
<sequence length="148" mass="16596">MNKAKRVNIVSIKLVKESSILYQKRTIRSPQDAYELMKDFLEDKDREHFIVVSLDTKKQPTNINVSSIGTLNSALVHPREIFKAAIAANACSIMCFHNHPSGEVTQSQEDVEVTKRLLEAGKILGIEVLDHIIVGDGNYTSLKEKGYI</sequence>
<dbReference type="Gene3D" id="3.40.140.10">
    <property type="entry name" value="Cytidine Deaminase, domain 2"/>
    <property type="match status" value="1"/>
</dbReference>
<protein>
    <submittedName>
        <fullName evidence="8">DNA repair protein RadC</fullName>
    </submittedName>
</protein>
<dbReference type="InterPro" id="IPR025657">
    <property type="entry name" value="RadC_JAB"/>
</dbReference>
<proteinExistence type="inferred from homology"/>
<accession>A0A562QU51</accession>
<keyword evidence="6" id="KW-0482">Metalloprotease</keyword>
<keyword evidence="2" id="KW-0645">Protease</keyword>
<evidence type="ECO:0000256" key="5">
    <source>
        <dbReference type="ARBA" id="ARBA00022833"/>
    </source>
</evidence>
<dbReference type="GO" id="GO:0006508">
    <property type="term" value="P:proteolysis"/>
    <property type="evidence" value="ECO:0007669"/>
    <property type="project" value="UniProtKB-KW"/>
</dbReference>
<gene>
    <name evidence="8" type="ORF">IQ10_00066</name>
</gene>
<dbReference type="AlphaFoldDB" id="A0A562QU51"/>
<name>A0A562QU51_9BACI</name>
<evidence type="ECO:0000259" key="7">
    <source>
        <dbReference type="PROSITE" id="PS50249"/>
    </source>
</evidence>
<dbReference type="GO" id="GO:0046872">
    <property type="term" value="F:metal ion binding"/>
    <property type="evidence" value="ECO:0007669"/>
    <property type="project" value="UniProtKB-KW"/>
</dbReference>